<protein>
    <submittedName>
        <fullName evidence="1">Uncharacterized protein</fullName>
    </submittedName>
</protein>
<organism evidence="1">
    <name type="scientific">viral metagenome</name>
    <dbReference type="NCBI Taxonomy" id="1070528"/>
    <lineage>
        <taxon>unclassified sequences</taxon>
        <taxon>metagenomes</taxon>
        <taxon>organismal metagenomes</taxon>
    </lineage>
</organism>
<reference evidence="1" key="1">
    <citation type="submission" date="2020-03" db="EMBL/GenBank/DDBJ databases">
        <title>The deep terrestrial virosphere.</title>
        <authorList>
            <person name="Holmfeldt K."/>
            <person name="Nilsson E."/>
            <person name="Simone D."/>
            <person name="Lopez-Fernandez M."/>
            <person name="Wu X."/>
            <person name="de Brujin I."/>
            <person name="Lundin D."/>
            <person name="Andersson A."/>
            <person name="Bertilsson S."/>
            <person name="Dopson M."/>
        </authorList>
    </citation>
    <scope>NUCLEOTIDE SEQUENCE</scope>
    <source>
        <strain evidence="1">MM415B03153</strain>
    </source>
</reference>
<proteinExistence type="predicted"/>
<sequence>MPIARQVGKLDEQVTYVQASDITLFANKQLIIDGMYEIADGYALEIEEDGILVIL</sequence>
<dbReference type="AlphaFoldDB" id="A0A6M3KYI6"/>
<accession>A0A6M3KYI6</accession>
<name>A0A6M3KYI6_9ZZZZ</name>
<dbReference type="EMBL" id="MT142648">
    <property type="protein sequence ID" value="QJA86631.1"/>
    <property type="molecule type" value="Genomic_DNA"/>
</dbReference>
<evidence type="ECO:0000313" key="1">
    <source>
        <dbReference type="EMBL" id="QJA86631.1"/>
    </source>
</evidence>
<gene>
    <name evidence="1" type="ORF">MM415B03153_0009</name>
</gene>